<dbReference type="AlphaFoldDB" id="A0A498MT82"/>
<reference evidence="11 12" key="1">
    <citation type="submission" date="2018-03" db="EMBL/GenBank/DDBJ databases">
        <title>Draft genome sequence of Rohu Carp (Labeo rohita).</title>
        <authorList>
            <person name="Das P."/>
            <person name="Kushwaha B."/>
            <person name="Joshi C.G."/>
            <person name="Kumar D."/>
            <person name="Nagpure N.S."/>
            <person name="Sahoo L."/>
            <person name="Das S.P."/>
            <person name="Bit A."/>
            <person name="Patnaik S."/>
            <person name="Meher P.K."/>
            <person name="Jayasankar P."/>
            <person name="Koringa P.G."/>
            <person name="Patel N.V."/>
            <person name="Hinsu A.T."/>
            <person name="Kumar R."/>
            <person name="Pandey M."/>
            <person name="Agarwal S."/>
            <person name="Srivastava S."/>
            <person name="Singh M."/>
            <person name="Iquebal M.A."/>
            <person name="Jaiswal S."/>
            <person name="Angadi U.B."/>
            <person name="Kumar N."/>
            <person name="Raza M."/>
            <person name="Shah T.M."/>
            <person name="Rai A."/>
            <person name="Jena J.K."/>
        </authorList>
    </citation>
    <scope>NUCLEOTIDE SEQUENCE [LARGE SCALE GENOMIC DNA]</scope>
    <source>
        <strain evidence="11">DASCIFA01</strain>
        <tissue evidence="11">Testis</tissue>
    </source>
</reference>
<sequence length="210" mass="22677">MQFRKVSKELEARVIKWFDYLWTNKKAIDEQDVLKNLPNKLRAEIAINVHLDTLKKVRIFQDCEAGLLTELVLKLRPQVFSPGDYICRKEDIGKEMYIIKEDRLAVLADDGPTCTMAFNFGQAGTGGFSFGTPKTTAAATTGFGLQTSTPAGGGFSFGATQPQTQTFGNQPSQIAGLLAQPTQNNGSAQGGFSFGAQTQSTTSSGGFSFG</sequence>
<accession>A0A498MT82</accession>
<dbReference type="PANTHER" id="PTHR45638">
    <property type="entry name" value="CYCLIC NUCLEOTIDE-GATED CATION CHANNEL SUBUNIT A"/>
    <property type="match status" value="1"/>
</dbReference>
<name>A0A498MT82_LABRO</name>
<dbReference type="Proteomes" id="UP000290572">
    <property type="component" value="Unassembled WGS sequence"/>
</dbReference>
<dbReference type="PROSITE" id="PS50042">
    <property type="entry name" value="CNMP_BINDING_3"/>
    <property type="match status" value="1"/>
</dbReference>
<evidence type="ECO:0000313" key="12">
    <source>
        <dbReference type="Proteomes" id="UP000290572"/>
    </source>
</evidence>
<evidence type="ECO:0000256" key="4">
    <source>
        <dbReference type="ARBA" id="ARBA00022989"/>
    </source>
</evidence>
<evidence type="ECO:0000259" key="10">
    <source>
        <dbReference type="PROSITE" id="PS50042"/>
    </source>
</evidence>
<evidence type="ECO:0000256" key="6">
    <source>
        <dbReference type="ARBA" id="ARBA00023136"/>
    </source>
</evidence>
<evidence type="ECO:0000256" key="8">
    <source>
        <dbReference type="ARBA" id="ARBA00023303"/>
    </source>
</evidence>
<feature type="region of interest" description="Disordered" evidence="9">
    <location>
        <begin position="186"/>
        <end position="210"/>
    </location>
</feature>
<dbReference type="STRING" id="84645.A0A498MT82"/>
<dbReference type="InterPro" id="IPR018490">
    <property type="entry name" value="cNMP-bd_dom_sf"/>
</dbReference>
<evidence type="ECO:0000256" key="2">
    <source>
        <dbReference type="ARBA" id="ARBA00022448"/>
    </source>
</evidence>
<keyword evidence="2" id="KW-0813">Transport</keyword>
<organism evidence="11 12">
    <name type="scientific">Labeo rohita</name>
    <name type="common">Indian major carp</name>
    <name type="synonym">Cyprinus rohita</name>
    <dbReference type="NCBI Taxonomy" id="84645"/>
    <lineage>
        <taxon>Eukaryota</taxon>
        <taxon>Metazoa</taxon>
        <taxon>Chordata</taxon>
        <taxon>Craniata</taxon>
        <taxon>Vertebrata</taxon>
        <taxon>Euteleostomi</taxon>
        <taxon>Actinopterygii</taxon>
        <taxon>Neopterygii</taxon>
        <taxon>Teleostei</taxon>
        <taxon>Ostariophysi</taxon>
        <taxon>Cypriniformes</taxon>
        <taxon>Cyprinidae</taxon>
        <taxon>Labeoninae</taxon>
        <taxon>Labeonini</taxon>
        <taxon>Labeo</taxon>
    </lineage>
</organism>
<comment type="subcellular location">
    <subcellularLocation>
        <location evidence="1">Membrane</location>
        <topology evidence="1">Multi-pass membrane protein</topology>
    </subcellularLocation>
</comment>
<dbReference type="CDD" id="cd00038">
    <property type="entry name" value="CAP_ED"/>
    <property type="match status" value="1"/>
</dbReference>
<dbReference type="GO" id="GO:0030553">
    <property type="term" value="F:cGMP binding"/>
    <property type="evidence" value="ECO:0007669"/>
    <property type="project" value="TreeGrafter"/>
</dbReference>
<evidence type="ECO:0000256" key="7">
    <source>
        <dbReference type="ARBA" id="ARBA00023286"/>
    </source>
</evidence>
<evidence type="ECO:0000256" key="3">
    <source>
        <dbReference type="ARBA" id="ARBA00022692"/>
    </source>
</evidence>
<proteinExistence type="predicted"/>
<dbReference type="FunFam" id="1.10.287.630:FF:000001">
    <property type="entry name" value="Cyclic nucleotide-gated channel alpha 3"/>
    <property type="match status" value="1"/>
</dbReference>
<evidence type="ECO:0000256" key="1">
    <source>
        <dbReference type="ARBA" id="ARBA00004141"/>
    </source>
</evidence>
<feature type="compositionally biased region" description="Low complexity" evidence="9">
    <location>
        <begin position="194"/>
        <end position="210"/>
    </location>
</feature>
<dbReference type="GO" id="GO:0005222">
    <property type="term" value="F:intracellularly cAMP-activated cation channel activity"/>
    <property type="evidence" value="ECO:0007669"/>
    <property type="project" value="TreeGrafter"/>
</dbReference>
<keyword evidence="6" id="KW-0472">Membrane</keyword>
<dbReference type="InterPro" id="IPR014710">
    <property type="entry name" value="RmlC-like_jellyroll"/>
</dbReference>
<dbReference type="GO" id="GO:0044877">
    <property type="term" value="F:protein-containing complex binding"/>
    <property type="evidence" value="ECO:0007669"/>
    <property type="project" value="TreeGrafter"/>
</dbReference>
<dbReference type="InterPro" id="IPR000595">
    <property type="entry name" value="cNMP-bd_dom"/>
</dbReference>
<dbReference type="InterPro" id="IPR050866">
    <property type="entry name" value="CNG_cation_channel"/>
</dbReference>
<keyword evidence="4" id="KW-1133">Transmembrane helix</keyword>
<dbReference type="EMBL" id="QBIY01012558">
    <property type="protein sequence ID" value="RXN23770.1"/>
    <property type="molecule type" value="Genomic_DNA"/>
</dbReference>
<dbReference type="SUPFAM" id="SSF51206">
    <property type="entry name" value="cAMP-binding domain-like"/>
    <property type="match status" value="1"/>
</dbReference>
<keyword evidence="12" id="KW-1185">Reference proteome</keyword>
<gene>
    <name evidence="11" type="ORF">ROHU_022598</name>
</gene>
<dbReference type="GO" id="GO:0017071">
    <property type="term" value="C:intracellular cyclic nucleotide activated cation channel complex"/>
    <property type="evidence" value="ECO:0007669"/>
    <property type="project" value="TreeGrafter"/>
</dbReference>
<evidence type="ECO:0000313" key="11">
    <source>
        <dbReference type="EMBL" id="RXN23770.1"/>
    </source>
</evidence>
<keyword evidence="8" id="KW-0407">Ion channel</keyword>
<dbReference type="Gene3D" id="1.10.287.630">
    <property type="entry name" value="Helix hairpin bin"/>
    <property type="match status" value="1"/>
</dbReference>
<keyword evidence="5" id="KW-0406">Ion transport</keyword>
<keyword evidence="3" id="KW-0812">Transmembrane</keyword>
<keyword evidence="7" id="KW-1071">Ligand-gated ion channel</keyword>
<dbReference type="GO" id="GO:0005223">
    <property type="term" value="F:intracellularly cGMP-activated cation channel activity"/>
    <property type="evidence" value="ECO:0007669"/>
    <property type="project" value="TreeGrafter"/>
</dbReference>
<evidence type="ECO:0000256" key="5">
    <source>
        <dbReference type="ARBA" id="ARBA00023065"/>
    </source>
</evidence>
<evidence type="ECO:0000256" key="9">
    <source>
        <dbReference type="SAM" id="MobiDB-lite"/>
    </source>
</evidence>
<dbReference type="GO" id="GO:0005886">
    <property type="term" value="C:plasma membrane"/>
    <property type="evidence" value="ECO:0007669"/>
    <property type="project" value="TreeGrafter"/>
</dbReference>
<dbReference type="PANTHER" id="PTHR45638:SF3">
    <property type="entry name" value="CYCLIC NUCLEOTIDE-GATED OLFACTORY CHANNEL"/>
    <property type="match status" value="1"/>
</dbReference>
<protein>
    <submittedName>
        <fullName evidence="11">Cyclic nucleotide-gated olfactory channel</fullName>
    </submittedName>
</protein>
<feature type="domain" description="Cyclic nucleotide-binding" evidence="10">
    <location>
        <begin position="59"/>
        <end position="127"/>
    </location>
</feature>
<comment type="caution">
    <text evidence="11">The sequence shown here is derived from an EMBL/GenBank/DDBJ whole genome shotgun (WGS) entry which is preliminary data.</text>
</comment>
<dbReference type="Gene3D" id="2.60.120.10">
    <property type="entry name" value="Jelly Rolls"/>
    <property type="match status" value="1"/>
</dbReference>